<dbReference type="OrthoDB" id="1436811at2759"/>
<keyword evidence="2" id="KW-0131">Cell cycle</keyword>
<proteinExistence type="inferred from homology"/>
<name>A0A9E7FW25_9LILI</name>
<gene>
    <name evidence="3" type="ORF">MUK42_28534</name>
</gene>
<dbReference type="GO" id="GO:0019888">
    <property type="term" value="F:protein phosphatase regulator activity"/>
    <property type="evidence" value="ECO:0007669"/>
    <property type="project" value="TreeGrafter"/>
</dbReference>
<dbReference type="EMBL" id="CP097507">
    <property type="protein sequence ID" value="URE03415.1"/>
    <property type="molecule type" value="Genomic_DNA"/>
</dbReference>
<keyword evidence="4" id="KW-1185">Reference proteome</keyword>
<dbReference type="InterPro" id="IPR007587">
    <property type="entry name" value="SAPS"/>
</dbReference>
<sequence length="116" mass="12644">MPLPFVDGEEDVDHTRLGVASAQWSSVTRLSGLALPGHLDDLLKVLNVSSDVTTLPTTYGELHPPLGRHRLKVTVPAPGRQPVRPGNIGHITRICNKLVQLGSNNDHIRSYLQAKD</sequence>
<evidence type="ECO:0000313" key="3">
    <source>
        <dbReference type="EMBL" id="URE03415.1"/>
    </source>
</evidence>
<dbReference type="AlphaFoldDB" id="A0A9E7FW25"/>
<dbReference type="PANTHER" id="PTHR12634:SF8">
    <property type="entry name" value="FIERY MOUNTAIN, ISOFORM D"/>
    <property type="match status" value="1"/>
</dbReference>
<evidence type="ECO:0000313" key="4">
    <source>
        <dbReference type="Proteomes" id="UP001055439"/>
    </source>
</evidence>
<dbReference type="Proteomes" id="UP001055439">
    <property type="component" value="Chromosome 5"/>
</dbReference>
<accession>A0A9E7FW25</accession>
<comment type="similarity">
    <text evidence="1">Belongs to the SAPS family.</text>
</comment>
<protein>
    <submittedName>
        <fullName evidence="3">Serine threonine-protein phosphatase 6 regulatory subunit</fullName>
    </submittedName>
</protein>
<organism evidence="3 4">
    <name type="scientific">Musa troglodytarum</name>
    <name type="common">fe'i banana</name>
    <dbReference type="NCBI Taxonomy" id="320322"/>
    <lineage>
        <taxon>Eukaryota</taxon>
        <taxon>Viridiplantae</taxon>
        <taxon>Streptophyta</taxon>
        <taxon>Embryophyta</taxon>
        <taxon>Tracheophyta</taxon>
        <taxon>Spermatophyta</taxon>
        <taxon>Magnoliopsida</taxon>
        <taxon>Liliopsida</taxon>
        <taxon>Zingiberales</taxon>
        <taxon>Musaceae</taxon>
        <taxon>Musa</taxon>
    </lineage>
</organism>
<dbReference type="PANTHER" id="PTHR12634">
    <property type="entry name" value="SIT4 YEAST -ASSOCIATING PROTEIN-RELATED"/>
    <property type="match status" value="1"/>
</dbReference>
<evidence type="ECO:0000256" key="2">
    <source>
        <dbReference type="ARBA" id="ARBA00023306"/>
    </source>
</evidence>
<dbReference type="GO" id="GO:0019903">
    <property type="term" value="F:protein phosphatase binding"/>
    <property type="evidence" value="ECO:0007669"/>
    <property type="project" value="InterPro"/>
</dbReference>
<reference evidence="3" key="1">
    <citation type="submission" date="2022-05" db="EMBL/GenBank/DDBJ databases">
        <title>The Musa troglodytarum L. genome provides insights into the mechanism of non-climacteric behaviour and enrichment of carotenoids.</title>
        <authorList>
            <person name="Wang J."/>
        </authorList>
    </citation>
    <scope>NUCLEOTIDE SEQUENCE</scope>
    <source>
        <tissue evidence="3">Leaf</tissue>
    </source>
</reference>
<evidence type="ECO:0000256" key="1">
    <source>
        <dbReference type="ARBA" id="ARBA00006180"/>
    </source>
</evidence>